<evidence type="ECO:0000256" key="4">
    <source>
        <dbReference type="SAM" id="MobiDB-lite"/>
    </source>
</evidence>
<dbReference type="InterPro" id="IPR035979">
    <property type="entry name" value="RBD_domain_sf"/>
</dbReference>
<dbReference type="InterPro" id="IPR012677">
    <property type="entry name" value="Nucleotide-bd_a/b_plait_sf"/>
</dbReference>
<evidence type="ECO:0000313" key="7">
    <source>
        <dbReference type="Proteomes" id="UP001303046"/>
    </source>
</evidence>
<evidence type="ECO:0000259" key="5">
    <source>
        <dbReference type="Pfam" id="PF25524"/>
    </source>
</evidence>
<dbReference type="EMBL" id="JAVFWL010000004">
    <property type="protein sequence ID" value="KAK6748373.1"/>
    <property type="molecule type" value="Genomic_DNA"/>
</dbReference>
<feature type="compositionally biased region" description="Polar residues" evidence="4">
    <location>
        <begin position="134"/>
        <end position="143"/>
    </location>
</feature>
<protein>
    <recommendedName>
        <fullName evidence="5">CPSF6/7 RSLD domain-containing protein</fullName>
    </recommendedName>
</protein>
<reference evidence="6 7" key="1">
    <citation type="submission" date="2023-08" db="EMBL/GenBank/DDBJ databases">
        <title>A Necator americanus chromosomal reference genome.</title>
        <authorList>
            <person name="Ilik V."/>
            <person name="Petrzelkova K.J."/>
            <person name="Pardy F."/>
            <person name="Fuh T."/>
            <person name="Niatou-Singa F.S."/>
            <person name="Gouil Q."/>
            <person name="Baker L."/>
            <person name="Ritchie M.E."/>
            <person name="Jex A.R."/>
            <person name="Gazzola D."/>
            <person name="Li H."/>
            <person name="Toshio Fujiwara R."/>
            <person name="Zhan B."/>
            <person name="Aroian R.V."/>
            <person name="Pafco B."/>
            <person name="Schwarz E.M."/>
        </authorList>
    </citation>
    <scope>NUCLEOTIDE SEQUENCE [LARGE SCALE GENOMIC DNA]</scope>
    <source>
        <strain evidence="6 7">Aroian</strain>
        <tissue evidence="6">Whole animal</tissue>
    </source>
</reference>
<feature type="compositionally biased region" description="Polar residues" evidence="4">
    <location>
        <begin position="1"/>
        <end position="11"/>
    </location>
</feature>
<sequence length="647" mass="68781">MCSESTTSKANPTMVESKRHEARCGCVRSAQVQDAEETLSSLSLQVPTHRYLEDSMTELDQAELDLLGEGPAATDGDHLDEHALLDQTPPPRDENGIGHVKAEELKSEEVDLYDDAIAPSSGEKSLAPTPVRPAQQNGGTTHASDGKRYCCYIGNLVWWATDADVGLHIKAIGIPDLIDMKFFENRTNGQSKGFALLVLGSDASVRTITEQMPQRQIHGQSPVILPYTKASLNRLDEATSKMQSRPDTKQNKKDETCMNMGTIRIGAGAGPSGPPPMMGPRMGPGGPMNSGPMPMMQMRTGPGGPPMSMNSAPMGPGGPGPMGPGGIINRGPVMMGQPVNQAPMMSRPMGPPGVGTSMPPVQMGGPVQMGVAGQMTTGPPRPMVGGAVPMQVGQAPPMMQIQANRPPPGVQFGSGQQPVVGIGQQQMMTQGPPGVRTMNAPPQAPQQLLAPHGAHINPQMFPGVHQQPPVPGAVNDVEFEEIMNRNRTVASSAISRAVADAAGGDVKSATETILTAISLIKQSRVAHDDRCRLLVASLQDTLNGIENKAYGGGGNLVAVRVIVIVREGEEAVPEAVQAHDRVRQDILAGGTTEYGVNCCTSFVKVLYFHVCVIGVKGRRRVLVLQLRRRFIRGHLSRIQLVSLHILC</sequence>
<dbReference type="SUPFAM" id="SSF54928">
    <property type="entry name" value="RNA-binding domain, RBD"/>
    <property type="match status" value="1"/>
</dbReference>
<evidence type="ECO:0000313" key="6">
    <source>
        <dbReference type="EMBL" id="KAK6748373.1"/>
    </source>
</evidence>
<keyword evidence="2" id="KW-0507">mRNA processing</keyword>
<evidence type="ECO:0000256" key="1">
    <source>
        <dbReference type="ARBA" id="ARBA00004123"/>
    </source>
</evidence>
<feature type="region of interest" description="Disordered" evidence="4">
    <location>
        <begin position="119"/>
        <end position="143"/>
    </location>
</feature>
<comment type="caution">
    <text evidence="6">The sequence shown here is derived from an EMBL/GenBank/DDBJ whole genome shotgun (WGS) entry which is preliminary data.</text>
</comment>
<feature type="domain" description="CPSF6/7 RSLD" evidence="5">
    <location>
        <begin position="478"/>
        <end position="551"/>
    </location>
</feature>
<dbReference type="InterPro" id="IPR057951">
    <property type="entry name" value="CPSF6/7_RSLD_N"/>
</dbReference>
<dbReference type="InterPro" id="IPR034772">
    <property type="entry name" value="CPSF6/7"/>
</dbReference>
<keyword evidence="3" id="KW-0539">Nucleus</keyword>
<organism evidence="6 7">
    <name type="scientific">Necator americanus</name>
    <name type="common">Human hookworm</name>
    <dbReference type="NCBI Taxonomy" id="51031"/>
    <lineage>
        <taxon>Eukaryota</taxon>
        <taxon>Metazoa</taxon>
        <taxon>Ecdysozoa</taxon>
        <taxon>Nematoda</taxon>
        <taxon>Chromadorea</taxon>
        <taxon>Rhabditida</taxon>
        <taxon>Rhabditina</taxon>
        <taxon>Rhabditomorpha</taxon>
        <taxon>Strongyloidea</taxon>
        <taxon>Ancylostomatidae</taxon>
        <taxon>Bunostominae</taxon>
        <taxon>Necator</taxon>
    </lineage>
</organism>
<comment type="subcellular location">
    <subcellularLocation>
        <location evidence="1">Nucleus</location>
    </subcellularLocation>
</comment>
<accession>A0ABR1DE95</accession>
<name>A0ABR1DE95_NECAM</name>
<evidence type="ECO:0000256" key="3">
    <source>
        <dbReference type="ARBA" id="ARBA00023242"/>
    </source>
</evidence>
<gene>
    <name evidence="6" type="primary">Necator_chrIV.g14457</name>
    <name evidence="6" type="ORF">RB195_001163</name>
</gene>
<dbReference type="Gene3D" id="3.30.70.330">
    <property type="match status" value="1"/>
</dbReference>
<dbReference type="Pfam" id="PF25524">
    <property type="entry name" value="RSLD_CPSF6"/>
    <property type="match status" value="1"/>
</dbReference>
<proteinExistence type="predicted"/>
<keyword evidence="7" id="KW-1185">Reference proteome</keyword>
<dbReference type="PANTHER" id="PTHR23204">
    <property type="entry name" value="CLEAVAGE AND POLYADENYLATION SPECIFIC FACTOR"/>
    <property type="match status" value="1"/>
</dbReference>
<evidence type="ECO:0000256" key="2">
    <source>
        <dbReference type="ARBA" id="ARBA00022664"/>
    </source>
</evidence>
<feature type="region of interest" description="Disordered" evidence="4">
    <location>
        <begin position="1"/>
        <end position="21"/>
    </location>
</feature>
<dbReference type="Proteomes" id="UP001303046">
    <property type="component" value="Unassembled WGS sequence"/>
</dbReference>